<evidence type="ECO:0000256" key="1">
    <source>
        <dbReference type="ARBA" id="ARBA00022723"/>
    </source>
</evidence>
<dbReference type="RefSeq" id="XP_044558619.1">
    <property type="nucleotide sequence ID" value="XM_044711022.1"/>
</dbReference>
<dbReference type="Gene3D" id="2.60.40.150">
    <property type="entry name" value="C2 domain"/>
    <property type="match status" value="1"/>
</dbReference>
<sequence>MGFSVSDRLELVIESASDLVAADLNGYSDPFVDIMVDNCLERRTQIIKKTLNPVWNETFVFYCIPTSGPLIVNFEVYDWDRLTPNDFIGRAMLSIDSNCTEYNKSYPVTLTLKDTKSGTLKVSYKIKSASNATPSSSSISTNVCENNNFKFLTTEFPESFQPCVPKGFILVSLESNTANKVYAVLVKISTGEVLTITYNDLLSTSFDSAAQVFLDVYLKGLKDGAAKKGGQYELISRDVDVTHKINGNFSKVLECRCLSASSSTGKLLNCVCLTCGYASGVMANYVWMTYDSEFSSEKYLLLVELAKRTRVAK</sequence>
<dbReference type="InterPro" id="IPR035892">
    <property type="entry name" value="C2_domain_sf"/>
</dbReference>
<dbReference type="OrthoDB" id="9199821at2759"/>
<proteinExistence type="predicted"/>
<dbReference type="PRINTS" id="PR00360">
    <property type="entry name" value="C2DOMAIN"/>
</dbReference>
<dbReference type="PANTHER" id="PTHR45911:SF4">
    <property type="entry name" value="MULTIPLE C2 AND TRANSMEMBRANE DOMAIN-CONTAINING PROTEIN"/>
    <property type="match status" value="1"/>
</dbReference>
<gene>
    <name evidence="4" type="ORF">FDP41_007293</name>
</gene>
<evidence type="ECO:0000256" key="2">
    <source>
        <dbReference type="ARBA" id="ARBA00022837"/>
    </source>
</evidence>
<dbReference type="AlphaFoldDB" id="A0A6A5BGT9"/>
<keyword evidence="1" id="KW-0479">Metal-binding</keyword>
<comment type="caution">
    <text evidence="4">The sequence shown here is derived from an EMBL/GenBank/DDBJ whole genome shotgun (WGS) entry which is preliminary data.</text>
</comment>
<reference evidence="4 5" key="1">
    <citation type="journal article" date="2019" name="Sci. Rep.">
        <title>Nanopore sequencing improves the draft genome of the human pathogenic amoeba Naegleria fowleri.</title>
        <authorList>
            <person name="Liechti N."/>
            <person name="Schurch N."/>
            <person name="Bruggmann R."/>
            <person name="Wittwer M."/>
        </authorList>
    </citation>
    <scope>NUCLEOTIDE SEQUENCE [LARGE SCALE GENOMIC DNA]</scope>
    <source>
        <strain evidence="4 5">ATCC 30894</strain>
    </source>
</reference>
<accession>A0A6A5BGT9</accession>
<dbReference type="VEuPathDB" id="AmoebaDB:NfTy_010100"/>
<keyword evidence="5" id="KW-1185">Reference proteome</keyword>
<dbReference type="Proteomes" id="UP000444721">
    <property type="component" value="Unassembled WGS sequence"/>
</dbReference>
<dbReference type="VEuPathDB" id="AmoebaDB:FDP41_007293"/>
<dbReference type="PROSITE" id="PS50004">
    <property type="entry name" value="C2"/>
    <property type="match status" value="1"/>
</dbReference>
<dbReference type="VEuPathDB" id="AmoebaDB:NF0088670"/>
<name>A0A6A5BGT9_NAEFO</name>
<dbReference type="Pfam" id="PF00168">
    <property type="entry name" value="C2"/>
    <property type="match status" value="1"/>
</dbReference>
<dbReference type="SUPFAM" id="SSF49562">
    <property type="entry name" value="C2 domain (Calcium/lipid-binding domain, CaLB)"/>
    <property type="match status" value="1"/>
</dbReference>
<dbReference type="GO" id="GO:0005509">
    <property type="term" value="F:calcium ion binding"/>
    <property type="evidence" value="ECO:0007669"/>
    <property type="project" value="TreeGrafter"/>
</dbReference>
<dbReference type="EMBL" id="VFQX01000058">
    <property type="protein sequence ID" value="KAF0973906.1"/>
    <property type="molecule type" value="Genomic_DNA"/>
</dbReference>
<dbReference type="GO" id="GO:0016020">
    <property type="term" value="C:membrane"/>
    <property type="evidence" value="ECO:0007669"/>
    <property type="project" value="TreeGrafter"/>
</dbReference>
<dbReference type="InterPro" id="IPR000008">
    <property type="entry name" value="C2_dom"/>
</dbReference>
<dbReference type="GeneID" id="68114511"/>
<keyword evidence="2" id="KW-0106">Calcium</keyword>
<protein>
    <recommendedName>
        <fullName evidence="3">C2 domain-containing protein</fullName>
    </recommendedName>
</protein>
<organism evidence="4 5">
    <name type="scientific">Naegleria fowleri</name>
    <name type="common">Brain eating amoeba</name>
    <dbReference type="NCBI Taxonomy" id="5763"/>
    <lineage>
        <taxon>Eukaryota</taxon>
        <taxon>Discoba</taxon>
        <taxon>Heterolobosea</taxon>
        <taxon>Tetramitia</taxon>
        <taxon>Eutetramitia</taxon>
        <taxon>Vahlkampfiidae</taxon>
        <taxon>Naegleria</taxon>
    </lineage>
</organism>
<evidence type="ECO:0000259" key="3">
    <source>
        <dbReference type="PROSITE" id="PS50004"/>
    </source>
</evidence>
<evidence type="ECO:0000313" key="5">
    <source>
        <dbReference type="Proteomes" id="UP000444721"/>
    </source>
</evidence>
<evidence type="ECO:0000313" key="4">
    <source>
        <dbReference type="EMBL" id="KAF0973906.1"/>
    </source>
</evidence>
<dbReference type="SMART" id="SM00239">
    <property type="entry name" value="C2"/>
    <property type="match status" value="1"/>
</dbReference>
<dbReference type="PANTHER" id="PTHR45911">
    <property type="entry name" value="C2 DOMAIN-CONTAINING PROTEIN"/>
    <property type="match status" value="1"/>
</dbReference>
<feature type="domain" description="C2" evidence="3">
    <location>
        <begin position="1"/>
        <end position="110"/>
    </location>
</feature>
<dbReference type="OMA" id="ESNTANK"/>